<dbReference type="PANTHER" id="PTHR23080">
    <property type="entry name" value="THAP DOMAIN PROTEIN"/>
    <property type="match status" value="1"/>
</dbReference>
<dbReference type="SUPFAM" id="SSF57716">
    <property type="entry name" value="Glucocorticoid receptor-like (DNA-binding domain)"/>
    <property type="match status" value="1"/>
</dbReference>
<dbReference type="EnsemblMetazoa" id="XM_038017034.1">
    <property type="protein sequence ID" value="XP_037872962.1"/>
    <property type="gene ID" value="LOC101736528"/>
</dbReference>
<dbReference type="GO" id="GO:0008270">
    <property type="term" value="F:zinc ion binding"/>
    <property type="evidence" value="ECO:0007669"/>
    <property type="project" value="UniProtKB-KW"/>
</dbReference>
<evidence type="ECO:0000256" key="5">
    <source>
        <dbReference type="ARBA" id="ARBA00023125"/>
    </source>
</evidence>
<dbReference type="Pfam" id="PF13613">
    <property type="entry name" value="HTH_Tnp_4"/>
    <property type="match status" value="1"/>
</dbReference>
<keyword evidence="9" id="KW-1185">Reference proteome</keyword>
<reference evidence="9" key="1">
    <citation type="journal article" date="2008" name="Insect Biochem. Mol. Biol.">
        <title>The genome of a lepidopteran model insect, the silkworm Bombyx mori.</title>
        <authorList>
            <consortium name="International Silkworm Genome Consortium"/>
        </authorList>
    </citation>
    <scope>NUCLEOTIDE SEQUENCE [LARGE SCALE GENOMIC DNA]</scope>
    <source>
        <strain evidence="9">p50T</strain>
    </source>
</reference>
<dbReference type="PANTHER" id="PTHR23080:SF133">
    <property type="entry name" value="SI:CH211-262I1.5-RELATED"/>
    <property type="match status" value="1"/>
</dbReference>
<keyword evidence="2" id="KW-0479">Metal-binding</keyword>
<evidence type="ECO:0000313" key="9">
    <source>
        <dbReference type="Proteomes" id="UP000005204"/>
    </source>
</evidence>
<dbReference type="Proteomes" id="UP000005204">
    <property type="component" value="Unassembled WGS sequence"/>
</dbReference>
<dbReference type="Pfam" id="PF13359">
    <property type="entry name" value="DDE_Tnp_4"/>
    <property type="match status" value="1"/>
</dbReference>
<dbReference type="InterPro" id="IPR027806">
    <property type="entry name" value="HARBI1_dom"/>
</dbReference>
<dbReference type="InterPro" id="IPR027805">
    <property type="entry name" value="Transposase_HTH_dom"/>
</dbReference>
<evidence type="ECO:0000259" key="7">
    <source>
        <dbReference type="PROSITE" id="PS50950"/>
    </source>
</evidence>
<feature type="domain" description="THAP-type" evidence="7">
    <location>
        <begin position="1"/>
        <end position="79"/>
    </location>
</feature>
<dbReference type="SMART" id="SM00692">
    <property type="entry name" value="DM3"/>
    <property type="match status" value="1"/>
</dbReference>
<dbReference type="InterPro" id="IPR006612">
    <property type="entry name" value="THAP_Znf"/>
</dbReference>
<gene>
    <name evidence="8" type="primary">101736528</name>
</gene>
<dbReference type="PROSITE" id="PS50950">
    <property type="entry name" value="ZF_THAP"/>
    <property type="match status" value="1"/>
</dbReference>
<evidence type="ECO:0000313" key="8">
    <source>
        <dbReference type="EnsemblMetazoa" id="XP_037872962.1"/>
    </source>
</evidence>
<dbReference type="AlphaFoldDB" id="A0A8R2R0V4"/>
<evidence type="ECO:0000256" key="2">
    <source>
        <dbReference type="ARBA" id="ARBA00022723"/>
    </source>
</evidence>
<reference evidence="8" key="2">
    <citation type="submission" date="2022-06" db="UniProtKB">
        <authorList>
            <consortium name="EnsemblMetazoa"/>
        </authorList>
    </citation>
    <scope>IDENTIFICATION</scope>
    <source>
        <strain evidence="8">p50T (Dazao)</strain>
    </source>
</reference>
<keyword evidence="3 6" id="KW-0863">Zinc-finger</keyword>
<keyword evidence="4" id="KW-0862">Zinc</keyword>
<dbReference type="Gene3D" id="6.20.210.20">
    <property type="entry name" value="THAP domain"/>
    <property type="match status" value="1"/>
</dbReference>
<protein>
    <recommendedName>
        <fullName evidence="7">THAP-type domain-containing protein</fullName>
    </recommendedName>
</protein>
<evidence type="ECO:0000256" key="6">
    <source>
        <dbReference type="PROSITE-ProRule" id="PRU00309"/>
    </source>
</evidence>
<keyword evidence="5 6" id="KW-0238">DNA-binding</keyword>
<dbReference type="GO" id="GO:0003677">
    <property type="term" value="F:DNA binding"/>
    <property type="evidence" value="ECO:0007669"/>
    <property type="project" value="UniProtKB-UniRule"/>
</dbReference>
<evidence type="ECO:0000256" key="1">
    <source>
        <dbReference type="ARBA" id="ARBA00001968"/>
    </source>
</evidence>
<sequence>MTRCFVPICSEIGVHQFPKDKKIGRLWLKAIRREKSTPTKSSRLCRKHFVESDYENISKYTGVKHEHKYLKKGAVPSIFSWNMKPVSEEKKSREQRLQTRNLKKQLFSLPNTSHYCEDIVPLEEHSSVHFDSNVSQEILIENNKSSIDETITRHHITIGTQTSNILRLFSTELLLADDETVQYYTGLETASKFSLVLITLLPMANDIRYRWSRVVGISIEDQFLMLLIKLRRNTTDFELSKIFGVSKTEVSNIVVTWINFVSDIWSLIDIWPSRSLVNYYMPNCFRTHYPSTRVIIDGTEIGIQKPSQPDTQKASFSSYKHKNTLKFLVGASPGGLLTYVSNGYAGSASDRQIVERSKLLQICDSGDSIMADRGFNVQDLFASKGISINIPSFLKGKSQIPGVQLKIDQKLASQRVHIERLIGLTKTYLILKNELNHFYVPLASKIFFICVMLCNFREGIVNKNN</sequence>
<evidence type="ECO:0000256" key="4">
    <source>
        <dbReference type="ARBA" id="ARBA00022833"/>
    </source>
</evidence>
<dbReference type="Pfam" id="PF05485">
    <property type="entry name" value="THAP"/>
    <property type="match status" value="1"/>
</dbReference>
<organism evidence="8 9">
    <name type="scientific">Bombyx mori</name>
    <name type="common">Silk moth</name>
    <dbReference type="NCBI Taxonomy" id="7091"/>
    <lineage>
        <taxon>Eukaryota</taxon>
        <taxon>Metazoa</taxon>
        <taxon>Ecdysozoa</taxon>
        <taxon>Arthropoda</taxon>
        <taxon>Hexapoda</taxon>
        <taxon>Insecta</taxon>
        <taxon>Pterygota</taxon>
        <taxon>Neoptera</taxon>
        <taxon>Endopterygota</taxon>
        <taxon>Lepidoptera</taxon>
        <taxon>Glossata</taxon>
        <taxon>Ditrysia</taxon>
        <taxon>Bombycoidea</taxon>
        <taxon>Bombycidae</taxon>
        <taxon>Bombycinae</taxon>
        <taxon>Bombyx</taxon>
    </lineage>
</organism>
<name>A0A8R2R0V4_BOMMO</name>
<proteinExistence type="predicted"/>
<dbReference type="SMART" id="SM00980">
    <property type="entry name" value="THAP"/>
    <property type="match status" value="1"/>
</dbReference>
<dbReference type="InterPro" id="IPR038441">
    <property type="entry name" value="THAP_Znf_sf"/>
</dbReference>
<comment type="cofactor">
    <cofactor evidence="1">
        <name>a divalent metal cation</name>
        <dbReference type="ChEBI" id="CHEBI:60240"/>
    </cofactor>
</comment>
<accession>A0A8R2R0V4</accession>
<evidence type="ECO:0000256" key="3">
    <source>
        <dbReference type="ARBA" id="ARBA00022771"/>
    </source>
</evidence>